<dbReference type="PANTHER" id="PTHR14237:SF80">
    <property type="entry name" value="MOLYBDENUM COFACTOR SULFURASE"/>
    <property type="match status" value="1"/>
</dbReference>
<evidence type="ECO:0000313" key="3">
    <source>
        <dbReference type="Proteomes" id="UP000179807"/>
    </source>
</evidence>
<keyword evidence="3" id="KW-1185">Reference proteome</keyword>
<dbReference type="AlphaFoldDB" id="A0A1J4KHP6"/>
<dbReference type="RefSeq" id="XP_068361989.1">
    <property type="nucleotide sequence ID" value="XM_068502602.1"/>
</dbReference>
<dbReference type="InterPro" id="IPR015424">
    <property type="entry name" value="PyrdxlP-dep_Trfase"/>
</dbReference>
<dbReference type="OrthoDB" id="10264306at2759"/>
<feature type="transmembrane region" description="Helical" evidence="1">
    <location>
        <begin position="12"/>
        <end position="31"/>
    </location>
</feature>
<keyword evidence="1" id="KW-0812">Transmembrane</keyword>
<reference evidence="2" key="1">
    <citation type="submission" date="2016-10" db="EMBL/GenBank/DDBJ databases">
        <authorList>
            <person name="Benchimol M."/>
            <person name="Almeida L.G."/>
            <person name="Vasconcelos A.T."/>
            <person name="Perreira-Neves A."/>
            <person name="Rosa I.A."/>
            <person name="Tasca T."/>
            <person name="Bogo M.R."/>
            <person name="de Souza W."/>
        </authorList>
    </citation>
    <scope>NUCLEOTIDE SEQUENCE [LARGE SCALE GENOMIC DNA]</scope>
    <source>
        <strain evidence="2">K</strain>
    </source>
</reference>
<evidence type="ECO:0008006" key="4">
    <source>
        <dbReference type="Google" id="ProtNLM"/>
    </source>
</evidence>
<dbReference type="InterPro" id="IPR015422">
    <property type="entry name" value="PyrdxlP-dep_Trfase_small"/>
</dbReference>
<keyword evidence="1" id="KW-1133">Transmembrane helix</keyword>
<name>A0A1J4KHP6_9EUKA</name>
<evidence type="ECO:0000313" key="2">
    <source>
        <dbReference type="EMBL" id="OHT08853.1"/>
    </source>
</evidence>
<dbReference type="Gene3D" id="3.40.640.10">
    <property type="entry name" value="Type I PLP-dependent aspartate aminotransferase-like (Major domain)"/>
    <property type="match status" value="1"/>
</dbReference>
<dbReference type="VEuPathDB" id="TrichDB:TRFO_22521"/>
<proteinExistence type="predicted"/>
<dbReference type="EMBL" id="MLAK01000656">
    <property type="protein sequence ID" value="OHT08853.1"/>
    <property type="molecule type" value="Genomic_DNA"/>
</dbReference>
<dbReference type="InterPro" id="IPR015421">
    <property type="entry name" value="PyrdxlP-dep_Trfase_major"/>
</dbReference>
<keyword evidence="1" id="KW-0472">Membrane</keyword>
<dbReference type="PANTHER" id="PTHR14237">
    <property type="entry name" value="MOLYBDOPTERIN COFACTOR SULFURASE MOSC"/>
    <property type="match status" value="1"/>
</dbReference>
<protein>
    <recommendedName>
        <fullName evidence="4">Aminotransferase class V domain-containing protein</fullName>
    </recommendedName>
</protein>
<organism evidence="2 3">
    <name type="scientific">Tritrichomonas foetus</name>
    <dbReference type="NCBI Taxonomy" id="1144522"/>
    <lineage>
        <taxon>Eukaryota</taxon>
        <taxon>Metamonada</taxon>
        <taxon>Parabasalia</taxon>
        <taxon>Tritrichomonadida</taxon>
        <taxon>Tritrichomonadidae</taxon>
        <taxon>Tritrichomonas</taxon>
    </lineage>
</organism>
<comment type="caution">
    <text evidence="2">The sequence shown here is derived from an EMBL/GenBank/DDBJ whole genome shotgun (WGS) entry which is preliminary data.</text>
</comment>
<dbReference type="SUPFAM" id="SSF53383">
    <property type="entry name" value="PLP-dependent transferases"/>
    <property type="match status" value="1"/>
</dbReference>
<sequence>MCVEVSHRNFQIIATSIISTLIIAIIILCSVKKPYQSTNEMKNLFSISSYLMSIDGLVNYLRKNDFSNLNHKIKLNCATHNFITDSQIMKYRMYLNQHILGNINSNSFYMDSIRENIEFIRSQIYTLFSTNSQEYSIIFSESLNEITLLFLHSFPWTSKSTYYVHEKCDNWFFAFREYLSNYDSYYLPINQTHLNEIPIINENTVLNTNIEETPTNLFVFNMEDSFTGDRTNHSIIKGMLSKSNNSLFVEDEITLIYADAKSYASNTKLNLTEFPFHAIGTDFEKMFGLPKISCLLVKNSVLPYLKIKYSSNRNVLFPKITTQEEIMVKGSNVLSLLPEPIESLISLNAGFKLLRQIPIENIESRVRNLSTILRNKLAHLKYHNGQKMISFYHNEIEKNKAIVKGPIISMNINNDDGSLIPYSSVILKAKQNNIVLEGGCFHALHSCFHAFDVPEPMAFQIISESCNQIPKIHGDEIGSIRISLGWASTENDIENLVKWIRRTYLT</sequence>
<dbReference type="GeneID" id="94837306"/>
<accession>A0A1J4KHP6</accession>
<gene>
    <name evidence="2" type="ORF">TRFO_22521</name>
</gene>
<dbReference type="Proteomes" id="UP000179807">
    <property type="component" value="Unassembled WGS sequence"/>
</dbReference>
<dbReference type="Gene3D" id="3.90.1150.10">
    <property type="entry name" value="Aspartate Aminotransferase, domain 1"/>
    <property type="match status" value="1"/>
</dbReference>
<evidence type="ECO:0000256" key="1">
    <source>
        <dbReference type="SAM" id="Phobius"/>
    </source>
</evidence>